<evidence type="ECO:0000256" key="1">
    <source>
        <dbReference type="ARBA" id="ARBA00007587"/>
    </source>
</evidence>
<keyword evidence="15" id="KW-1185">Reference proteome</keyword>
<dbReference type="SUPFAM" id="SSF57716">
    <property type="entry name" value="Glucocorticoid receptor-like (DNA-binding domain)"/>
    <property type="match status" value="1"/>
</dbReference>
<dbReference type="PROSITE" id="PS00603">
    <property type="entry name" value="TK_CELLULAR_TYPE"/>
    <property type="match status" value="1"/>
</dbReference>
<evidence type="ECO:0000256" key="4">
    <source>
        <dbReference type="ARBA" id="ARBA00022634"/>
    </source>
</evidence>
<evidence type="ECO:0000256" key="5">
    <source>
        <dbReference type="ARBA" id="ARBA00022679"/>
    </source>
</evidence>
<feature type="binding site" evidence="11">
    <location>
        <begin position="176"/>
        <end position="179"/>
    </location>
    <ligand>
        <name>substrate</name>
    </ligand>
</feature>
<evidence type="ECO:0000256" key="10">
    <source>
        <dbReference type="PIRSR" id="PIRSR035805-1"/>
    </source>
</evidence>
<keyword evidence="8 12" id="KW-0067">ATP-binding</keyword>
<dbReference type="GeneID" id="23301321"/>
<evidence type="ECO:0000256" key="9">
    <source>
        <dbReference type="ARBA" id="ARBA00048254"/>
    </source>
</evidence>
<evidence type="ECO:0000313" key="14">
    <source>
        <dbReference type="EMBL" id="CEO90691.1"/>
    </source>
</evidence>
<protein>
    <recommendedName>
        <fullName evidence="3 12">Thymidine kinase</fullName>
        <ecNumber evidence="2 12">2.7.1.21</ecNumber>
    </recommendedName>
</protein>
<dbReference type="KEGG" id="vg:23301321"/>
<reference evidence="14 15" key="1">
    <citation type="submission" date="2012-08" db="EMBL/GenBank/DDBJ databases">
        <title>Selection and characterization of a candidate therapeutic bacteriophage that lyses the German Escherichia coli O104:H4 outbreak strain.</title>
        <authorList>
            <person name="Merabishvilli M."/>
            <person name="De Vos D."/>
            <person name="Verbeken G."/>
            <person name="Kropinski A."/>
            <person name="Vandenheuvel D."/>
            <person name="Lavigne R."/>
            <person name="Wattiau P."/>
            <person name="Mast J."/>
            <person name="Ragimbeau C."/>
            <person name="Mossong J."/>
            <person name="Scheres J."/>
            <person name="Chanishvili N."/>
            <person name="Vaneechoutte M."/>
            <person name="Pirnay J.P."/>
        </authorList>
    </citation>
    <scope>NUCLEOTIDE SEQUENCE [LARGE SCALE GENOMIC DNA]</scope>
</reference>
<dbReference type="GO" id="GO:0004797">
    <property type="term" value="F:thymidine kinase activity"/>
    <property type="evidence" value="ECO:0007669"/>
    <property type="project" value="UniProtKB-EC"/>
</dbReference>
<evidence type="ECO:0000256" key="2">
    <source>
        <dbReference type="ARBA" id="ARBA00012118"/>
    </source>
</evidence>
<dbReference type="Gene3D" id="3.30.60.20">
    <property type="match status" value="1"/>
</dbReference>
<dbReference type="EC" id="2.7.1.21" evidence="2 12"/>
<dbReference type="GO" id="GO:0005524">
    <property type="term" value="F:ATP binding"/>
    <property type="evidence" value="ECO:0007669"/>
    <property type="project" value="UniProtKB-KW"/>
</dbReference>
<organism evidence="14 15">
    <name type="scientific">Enterobacteria phage GEC-3S</name>
    <dbReference type="NCBI Taxonomy" id="1222338"/>
    <lineage>
        <taxon>Viruses</taxon>
        <taxon>Duplodnaviria</taxon>
        <taxon>Heunggongvirae</taxon>
        <taxon>Uroviricota</taxon>
        <taxon>Caudoviricetes</taxon>
        <taxon>Pantevenvirales</taxon>
        <taxon>Straboviridae</taxon>
        <taxon>Krischvirus</taxon>
        <taxon>Krischvirus gec3s</taxon>
    </lineage>
</organism>
<accession>A0A0B7MRR0</accession>
<feature type="binding site" evidence="11">
    <location>
        <position position="184"/>
    </location>
    <ligand>
        <name>substrate</name>
    </ligand>
</feature>
<comment type="catalytic activity">
    <reaction evidence="9 12">
        <text>thymidine + ATP = dTMP + ADP + H(+)</text>
        <dbReference type="Rhea" id="RHEA:19129"/>
        <dbReference type="ChEBI" id="CHEBI:15378"/>
        <dbReference type="ChEBI" id="CHEBI:17748"/>
        <dbReference type="ChEBI" id="CHEBI:30616"/>
        <dbReference type="ChEBI" id="CHEBI:63528"/>
        <dbReference type="ChEBI" id="CHEBI:456216"/>
        <dbReference type="EC" id="2.7.1.21"/>
    </reaction>
</comment>
<keyword evidence="6 12" id="KW-0547">Nucleotide-binding</keyword>
<dbReference type="RefSeq" id="YP_009118771.1">
    <property type="nucleotide sequence ID" value="NC_025425.1"/>
</dbReference>
<evidence type="ECO:0000256" key="8">
    <source>
        <dbReference type="ARBA" id="ARBA00022840"/>
    </source>
</evidence>
<dbReference type="SUPFAM" id="SSF52540">
    <property type="entry name" value="P-loop containing nucleoside triphosphate hydrolases"/>
    <property type="match status" value="1"/>
</dbReference>
<keyword evidence="7 12" id="KW-0418">Kinase</keyword>
<dbReference type="HAMAP" id="MF_00124">
    <property type="entry name" value="Thymidine_kinase"/>
    <property type="match status" value="1"/>
</dbReference>
<gene>
    <name evidence="14" type="primary">tk</name>
    <name evidence="14" type="ORF">BN201_0088</name>
</gene>
<evidence type="ECO:0000256" key="7">
    <source>
        <dbReference type="ARBA" id="ARBA00022777"/>
    </source>
</evidence>
<dbReference type="NCBIfam" id="NF003300">
    <property type="entry name" value="PRK04296.1-5"/>
    <property type="match status" value="1"/>
</dbReference>
<proteinExistence type="inferred from homology"/>
<evidence type="ECO:0000256" key="3">
    <source>
        <dbReference type="ARBA" id="ARBA00020079"/>
    </source>
</evidence>
<dbReference type="PIRSF" id="PIRSF035805">
    <property type="entry name" value="TK_cell"/>
    <property type="match status" value="1"/>
</dbReference>
<dbReference type="Proteomes" id="UP000203896">
    <property type="component" value="Segment"/>
</dbReference>
<dbReference type="GO" id="GO:0071897">
    <property type="term" value="P:DNA biosynthetic process"/>
    <property type="evidence" value="ECO:0007669"/>
    <property type="project" value="UniProtKB-KW"/>
</dbReference>
<evidence type="ECO:0000313" key="15">
    <source>
        <dbReference type="Proteomes" id="UP000203896"/>
    </source>
</evidence>
<evidence type="ECO:0000256" key="11">
    <source>
        <dbReference type="PIRSR" id="PIRSR035805-2"/>
    </source>
</evidence>
<dbReference type="OrthoDB" id="9611at10239"/>
<evidence type="ECO:0000256" key="6">
    <source>
        <dbReference type="ARBA" id="ARBA00022741"/>
    </source>
</evidence>
<dbReference type="GO" id="GO:0046104">
    <property type="term" value="P:thymidine metabolic process"/>
    <property type="evidence" value="ECO:0007669"/>
    <property type="project" value="TreeGrafter"/>
</dbReference>
<dbReference type="EMBL" id="HE978309">
    <property type="protein sequence ID" value="CEO90691.1"/>
    <property type="molecule type" value="Genomic_DNA"/>
</dbReference>
<keyword evidence="5 12" id="KW-0808">Transferase</keyword>
<dbReference type="InterPro" id="IPR020633">
    <property type="entry name" value="Thymidine_kinase_CS"/>
</dbReference>
<sequence>MAQLYFYYASMNAGKSTSLLQSAYNYTERDMRVLILKPAIDNRDSESEVVSRIGLSAPAITFTESDDLFDLVYRESLGKRRPDRWRPDAVFVDEAQFMTKEHVLGLCALVDDANIPVLCYGLRTDFQGNLFEGSAALMAFADKLVEMKGICHCGKKATMVLRVDKDGSVIRDGAQIEVGAEDKYVSVCRKHFIDGTTN</sequence>
<name>A0A0B7MRR0_9CAUD</name>
<dbReference type="PANTHER" id="PTHR11441:SF0">
    <property type="entry name" value="THYMIDINE KINASE, CYTOSOLIC"/>
    <property type="match status" value="1"/>
</dbReference>
<dbReference type="PANTHER" id="PTHR11441">
    <property type="entry name" value="THYMIDINE KINASE"/>
    <property type="match status" value="1"/>
</dbReference>
<dbReference type="Pfam" id="PF00265">
    <property type="entry name" value="TK"/>
    <property type="match status" value="1"/>
</dbReference>
<feature type="active site" description="Proton acceptor" evidence="10">
    <location>
        <position position="94"/>
    </location>
</feature>
<dbReference type="Gene3D" id="3.40.50.300">
    <property type="entry name" value="P-loop containing nucleotide triphosphate hydrolases"/>
    <property type="match status" value="1"/>
</dbReference>
<evidence type="ECO:0000256" key="13">
    <source>
        <dbReference type="RuleBase" id="RU004165"/>
    </source>
</evidence>
<dbReference type="InterPro" id="IPR027417">
    <property type="entry name" value="P-loop_NTPase"/>
</dbReference>
<comment type="similarity">
    <text evidence="1 13">Belongs to the thymidine kinase family.</text>
</comment>
<dbReference type="InterPro" id="IPR001267">
    <property type="entry name" value="Thymidine_kinase"/>
</dbReference>
<keyword evidence="4 12" id="KW-0237">DNA synthesis</keyword>
<evidence type="ECO:0000256" key="12">
    <source>
        <dbReference type="RuleBase" id="RU000544"/>
    </source>
</evidence>